<dbReference type="FunCoup" id="A0A671XCF0">
    <property type="interactions" value="86"/>
</dbReference>
<dbReference type="GO" id="GO:0008970">
    <property type="term" value="F:phospholipase A1 activity"/>
    <property type="evidence" value="ECO:0007669"/>
    <property type="project" value="TreeGrafter"/>
</dbReference>
<dbReference type="GO" id="GO:0016410">
    <property type="term" value="F:N-acyltransferase activity"/>
    <property type="evidence" value="ECO:0007669"/>
    <property type="project" value="TreeGrafter"/>
</dbReference>
<gene>
    <name evidence="6" type="primary">LOC115578019</name>
</gene>
<sequence length="190" mass="22491">SLHVVASCSDDFRFFLWLNLKQHLRARRPASLLDDLFVSLQKNSRPKLFPGDIVEYPRNKFFSHFAIYYGERDGVPYVAHLTCRDSDIKLLLYGRALRSEVKLDPLELLGKKYKVNNMFDEVHPARDFHNVVKQSIDDMMGREVTFDILFHNSEHQATLFRYGIKKSEQIDKIYKHIMPAWKKLFEEKKL</sequence>
<dbReference type="Pfam" id="PF04970">
    <property type="entry name" value="LRAT"/>
    <property type="match status" value="1"/>
</dbReference>
<dbReference type="OMA" id="KHIRRCN"/>
<accession>A0A671XCF0</accession>
<name>A0A671XCF0_SPAAU</name>
<dbReference type="GO" id="GO:0070292">
    <property type="term" value="P:N-acylphosphatidylethanolamine metabolic process"/>
    <property type="evidence" value="ECO:0007669"/>
    <property type="project" value="TreeGrafter"/>
</dbReference>
<keyword evidence="2" id="KW-0808">Transferase</keyword>
<evidence type="ECO:0000256" key="2">
    <source>
        <dbReference type="ARBA" id="ARBA00022679"/>
    </source>
</evidence>
<dbReference type="GO" id="GO:0004623">
    <property type="term" value="F:phospholipase A2 activity"/>
    <property type="evidence" value="ECO:0007669"/>
    <property type="project" value="TreeGrafter"/>
</dbReference>
<dbReference type="GeneTree" id="ENSGT00940000156634"/>
<evidence type="ECO:0000259" key="5">
    <source>
        <dbReference type="PROSITE" id="PS51934"/>
    </source>
</evidence>
<evidence type="ECO:0000256" key="1">
    <source>
        <dbReference type="ARBA" id="ARBA00007824"/>
    </source>
</evidence>
<dbReference type="Gene3D" id="3.90.1720.10">
    <property type="entry name" value="endopeptidase domain like (from Nostoc punctiforme)"/>
    <property type="match status" value="1"/>
</dbReference>
<dbReference type="AlphaFoldDB" id="A0A671XCF0"/>
<feature type="domain" description="LRAT" evidence="5">
    <location>
        <begin position="54"/>
        <end position="169"/>
    </location>
</feature>
<protein>
    <submittedName>
        <fullName evidence="6">Phospholipase A and acyltransferase 1-like</fullName>
    </submittedName>
</protein>
<reference evidence="6" key="2">
    <citation type="submission" date="2025-09" db="UniProtKB">
        <authorList>
            <consortium name="Ensembl"/>
        </authorList>
    </citation>
    <scope>IDENTIFICATION</scope>
</reference>
<keyword evidence="7" id="KW-1185">Reference proteome</keyword>
<dbReference type="InParanoid" id="A0A671XCF0"/>
<dbReference type="PANTHER" id="PTHR13943">
    <property type="entry name" value="HRAS-LIKE SUPPRESSOR - RELATED"/>
    <property type="match status" value="1"/>
</dbReference>
<evidence type="ECO:0000313" key="7">
    <source>
        <dbReference type="Proteomes" id="UP000472265"/>
    </source>
</evidence>
<organism evidence="6 7">
    <name type="scientific">Sparus aurata</name>
    <name type="common">Gilthead sea bream</name>
    <dbReference type="NCBI Taxonomy" id="8175"/>
    <lineage>
        <taxon>Eukaryota</taxon>
        <taxon>Metazoa</taxon>
        <taxon>Chordata</taxon>
        <taxon>Craniata</taxon>
        <taxon>Vertebrata</taxon>
        <taxon>Euteleostomi</taxon>
        <taxon>Actinopterygii</taxon>
        <taxon>Neopterygii</taxon>
        <taxon>Teleostei</taxon>
        <taxon>Neoteleostei</taxon>
        <taxon>Acanthomorphata</taxon>
        <taxon>Eupercaria</taxon>
        <taxon>Spariformes</taxon>
        <taxon>Sparidae</taxon>
        <taxon>Sparus</taxon>
    </lineage>
</organism>
<dbReference type="PANTHER" id="PTHR13943:SF79">
    <property type="entry name" value="HYPOTHETICAL LOC794087"/>
    <property type="match status" value="1"/>
</dbReference>
<dbReference type="Ensembl" id="ENSSAUT00010050383.1">
    <property type="protein sequence ID" value="ENSSAUP00010047916.1"/>
    <property type="gene ID" value="ENSSAUG00010019941.1"/>
</dbReference>
<keyword evidence="4" id="KW-0443">Lipid metabolism</keyword>
<dbReference type="GO" id="GO:0005737">
    <property type="term" value="C:cytoplasm"/>
    <property type="evidence" value="ECO:0007669"/>
    <property type="project" value="TreeGrafter"/>
</dbReference>
<reference evidence="6" key="1">
    <citation type="submission" date="2025-08" db="UniProtKB">
        <authorList>
            <consortium name="Ensembl"/>
        </authorList>
    </citation>
    <scope>IDENTIFICATION</scope>
</reference>
<dbReference type="PROSITE" id="PS51934">
    <property type="entry name" value="LRAT"/>
    <property type="match status" value="1"/>
</dbReference>
<evidence type="ECO:0000313" key="6">
    <source>
        <dbReference type="Ensembl" id="ENSSAUP00010047916.1"/>
    </source>
</evidence>
<dbReference type="InterPro" id="IPR007053">
    <property type="entry name" value="LRAT_dom"/>
</dbReference>
<keyword evidence="3" id="KW-0378">Hydrolase</keyword>
<evidence type="ECO:0000256" key="4">
    <source>
        <dbReference type="ARBA" id="ARBA00023098"/>
    </source>
</evidence>
<dbReference type="InterPro" id="IPR051496">
    <property type="entry name" value="H-rev107_PLA/AT"/>
</dbReference>
<evidence type="ECO:0000256" key="3">
    <source>
        <dbReference type="ARBA" id="ARBA00022801"/>
    </source>
</evidence>
<dbReference type="Proteomes" id="UP000472265">
    <property type="component" value="Unassembled WGS sequence"/>
</dbReference>
<proteinExistence type="inferred from homology"/>
<comment type="similarity">
    <text evidence="1">Belongs to the H-rev107 family.</text>
</comment>